<feature type="region of interest" description="Disordered" evidence="1">
    <location>
        <begin position="205"/>
        <end position="331"/>
    </location>
</feature>
<dbReference type="GO" id="GO:1905502">
    <property type="term" value="F:acetyl-CoA binding"/>
    <property type="evidence" value="ECO:0007669"/>
    <property type="project" value="TreeGrafter"/>
</dbReference>
<dbReference type="SUPFAM" id="SSF55729">
    <property type="entry name" value="Acyl-CoA N-acyltransferases (Nat)"/>
    <property type="match status" value="1"/>
</dbReference>
<dbReference type="AlphaFoldDB" id="A0A6J2W6G4"/>
<dbReference type="InterPro" id="IPR016181">
    <property type="entry name" value="Acyl_CoA_acyltransferase"/>
</dbReference>
<dbReference type="InterPro" id="IPR000182">
    <property type="entry name" value="GNAT_dom"/>
</dbReference>
<dbReference type="Gene3D" id="3.40.630.30">
    <property type="match status" value="1"/>
</dbReference>
<accession>A0A6J2W6G4</accession>
<dbReference type="PANTHER" id="PTHR13538:SF4">
    <property type="entry name" value="N-ALPHA-ACETYLTRANSFERASE 80"/>
    <property type="match status" value="1"/>
</dbReference>
<dbReference type="InterPro" id="IPR039840">
    <property type="entry name" value="NAA80"/>
</dbReference>
<organism evidence="3 4">
    <name type="scientific">Chanos chanos</name>
    <name type="common">Milkfish</name>
    <name type="synonym">Mugil chanos</name>
    <dbReference type="NCBI Taxonomy" id="29144"/>
    <lineage>
        <taxon>Eukaryota</taxon>
        <taxon>Metazoa</taxon>
        <taxon>Chordata</taxon>
        <taxon>Craniata</taxon>
        <taxon>Vertebrata</taxon>
        <taxon>Euteleostomi</taxon>
        <taxon>Actinopterygii</taxon>
        <taxon>Neopterygii</taxon>
        <taxon>Teleostei</taxon>
        <taxon>Ostariophysi</taxon>
        <taxon>Gonorynchiformes</taxon>
        <taxon>Chanidae</taxon>
        <taxon>Chanos</taxon>
    </lineage>
</organism>
<dbReference type="PROSITE" id="PS51186">
    <property type="entry name" value="GNAT"/>
    <property type="match status" value="1"/>
</dbReference>
<feature type="compositionally biased region" description="Pro residues" evidence="1">
    <location>
        <begin position="235"/>
        <end position="245"/>
    </location>
</feature>
<feature type="compositionally biased region" description="Pro residues" evidence="1">
    <location>
        <begin position="252"/>
        <end position="311"/>
    </location>
</feature>
<protein>
    <submittedName>
        <fullName evidence="4">N-alpha-acetyltransferase 80</fullName>
    </submittedName>
</protein>
<feature type="compositionally biased region" description="Polar residues" evidence="1">
    <location>
        <begin position="215"/>
        <end position="224"/>
    </location>
</feature>
<evidence type="ECO:0000313" key="3">
    <source>
        <dbReference type="Proteomes" id="UP000504632"/>
    </source>
</evidence>
<proteinExistence type="predicted"/>
<gene>
    <name evidence="4" type="primary">naa80</name>
</gene>
<dbReference type="RefSeq" id="XP_030641030.1">
    <property type="nucleotide sequence ID" value="XM_030785170.1"/>
</dbReference>
<dbReference type="Pfam" id="PF00583">
    <property type="entry name" value="Acetyltransf_1"/>
    <property type="match status" value="1"/>
</dbReference>
<dbReference type="OrthoDB" id="329272at2759"/>
<feature type="domain" description="N-acetyltransferase" evidence="2">
    <location>
        <begin position="49"/>
        <end position="196"/>
    </location>
</feature>
<dbReference type="InParanoid" id="A0A6J2W6G4"/>
<keyword evidence="3" id="KW-1185">Reference proteome</keyword>
<reference evidence="4" key="1">
    <citation type="submission" date="2025-08" db="UniProtKB">
        <authorList>
            <consortium name="RefSeq"/>
        </authorList>
    </citation>
    <scope>IDENTIFICATION</scope>
</reference>
<dbReference type="Proteomes" id="UP000504632">
    <property type="component" value="Chromosome 9"/>
</dbReference>
<name>A0A6J2W6G4_CHACN</name>
<dbReference type="PANTHER" id="PTHR13538">
    <property type="entry name" value="N-ACETYLTRANSFERASE 6"/>
    <property type="match status" value="1"/>
</dbReference>
<evidence type="ECO:0000313" key="4">
    <source>
        <dbReference type="RefSeq" id="XP_030641030.1"/>
    </source>
</evidence>
<evidence type="ECO:0000256" key="1">
    <source>
        <dbReference type="SAM" id="MobiDB-lite"/>
    </source>
</evidence>
<dbReference type="GO" id="GO:0005737">
    <property type="term" value="C:cytoplasm"/>
    <property type="evidence" value="ECO:0007669"/>
    <property type="project" value="TreeGrafter"/>
</dbReference>
<feature type="compositionally biased region" description="Polar residues" evidence="1">
    <location>
        <begin position="312"/>
        <end position="328"/>
    </location>
</feature>
<dbReference type="GeneID" id="115821344"/>
<dbReference type="PRINTS" id="PR01217">
    <property type="entry name" value="PRICHEXTENSN"/>
</dbReference>
<sequence>MSMINLAQSSTYLADRTEKKDRSNISPLLRPVSNLRAFRQVELRCDGELRVVPLHEHWDQLEACAELLNEQWKRSIGARVHSLKQSCHEFPVCLLLMEGGRGQSRLLGHARLSRVLGSRSLFVESVVVSSAKRGKGYGRALMEGVENYARGRGCTRLCLTTHDKQHFYAHLGFVLSTPVQNVGALASFMPMELLHKFCRTSENQGESARLASRPVSKTPNQGQPTALAPSSNALLPPPPPPPPPALSLSSPLLPPPPPPPVAPPPPPPPPAPSLSSPPPPPPPPAPSLSSPPPPPPPPAPSLSSPPPPPLQPQSWTPVVQTLEQTPYTDNRGLPIFWMHKDI</sequence>
<dbReference type="CTD" id="24142"/>
<evidence type="ECO:0000259" key="2">
    <source>
        <dbReference type="PROSITE" id="PS51186"/>
    </source>
</evidence>
<dbReference type="CDD" id="cd04301">
    <property type="entry name" value="NAT_SF"/>
    <property type="match status" value="1"/>
</dbReference>
<dbReference type="GO" id="GO:0008080">
    <property type="term" value="F:N-acetyltransferase activity"/>
    <property type="evidence" value="ECO:0007669"/>
    <property type="project" value="InterPro"/>
</dbReference>